<sequence length="664" mass="73007">MAGKRREAAWELWTNTWLPELLAIGTSIIAVVSVMVLFAVFDGKQDFEWRGITLNATVSTLSTVSRLTLLIAISSCIGQLRWNLFSQRQIPVSYMDTWDSASRGALGCVTLLLETKSLCVAAAGAWLTVLAIVFEPSIQQALRFRSDYRYVPSGDEQTAEIASAIGWAGGSVDGQSNPLEVVNGAVTTYVAVSLDFSMQSALLYGLVATKLQTLQQAPFQCSSTDCEWKSYDSLAVCSACHDVRDEIAAWDVDASLGLHTLNYYWPDFDTVSDNFTGKIYTLPNNLAIWNKEGFSDQVLMTTTSTSKWSETLRFKENNTLIFALSMLRLPASGVMQPTDLLSWPTASECGIYFCTKSFRSSVVNATFMEEASEISSMMDPTSFQQLLNETRPNRGPEPPDILYDQFNFVQRTDIRILPASGSTSNDLPGAGVSQGAVAALVKTLESLFYASHFKSYLPLNINVGGALRESRRLGTLWYPPSMKPLYDNANFEQTFANLATSMTNDIRRNGRAVQTQQGMVAMPVTLVHIRWVWTAFSCLLVVAGSAFLLVCILLTKRVSIPLWKTSALAVLFHQLRPQPSAEEASHVFSTLEMQRMAAELSGSLADAHILNTASKVKVDVSEEEKGTAACLPLSTDSTLRSTEQADNAPYFASPRKLLPKAHTM</sequence>
<dbReference type="EMBL" id="JAVRRG010000031">
    <property type="protein sequence ID" value="KAK5094916.1"/>
    <property type="molecule type" value="Genomic_DNA"/>
</dbReference>
<evidence type="ECO:0000313" key="3">
    <source>
        <dbReference type="Proteomes" id="UP001345013"/>
    </source>
</evidence>
<evidence type="ECO:0000313" key="2">
    <source>
        <dbReference type="EMBL" id="KAK5094916.1"/>
    </source>
</evidence>
<reference evidence="2 3" key="1">
    <citation type="submission" date="2023-08" db="EMBL/GenBank/DDBJ databases">
        <title>Black Yeasts Isolated from many extreme environments.</title>
        <authorList>
            <person name="Coleine C."/>
            <person name="Stajich J.E."/>
            <person name="Selbmann L."/>
        </authorList>
    </citation>
    <scope>NUCLEOTIDE SEQUENCE [LARGE SCALE GENOMIC DNA]</scope>
    <source>
        <strain evidence="2 3">CCFEE 5885</strain>
    </source>
</reference>
<organism evidence="2 3">
    <name type="scientific">Lithohypha guttulata</name>
    <dbReference type="NCBI Taxonomy" id="1690604"/>
    <lineage>
        <taxon>Eukaryota</taxon>
        <taxon>Fungi</taxon>
        <taxon>Dikarya</taxon>
        <taxon>Ascomycota</taxon>
        <taxon>Pezizomycotina</taxon>
        <taxon>Eurotiomycetes</taxon>
        <taxon>Chaetothyriomycetidae</taxon>
        <taxon>Chaetothyriales</taxon>
        <taxon>Trichomeriaceae</taxon>
        <taxon>Lithohypha</taxon>
    </lineage>
</organism>
<accession>A0ABR0KH73</accession>
<keyword evidence="1" id="KW-0472">Membrane</keyword>
<evidence type="ECO:0000256" key="1">
    <source>
        <dbReference type="SAM" id="Phobius"/>
    </source>
</evidence>
<feature type="transmembrane region" description="Helical" evidence="1">
    <location>
        <begin position="61"/>
        <end position="84"/>
    </location>
</feature>
<dbReference type="InterPro" id="IPR021514">
    <property type="entry name" value="DUF3176"/>
</dbReference>
<proteinExistence type="predicted"/>
<feature type="transmembrane region" description="Helical" evidence="1">
    <location>
        <begin position="531"/>
        <end position="554"/>
    </location>
</feature>
<dbReference type="Proteomes" id="UP001345013">
    <property type="component" value="Unassembled WGS sequence"/>
</dbReference>
<feature type="transmembrane region" description="Helical" evidence="1">
    <location>
        <begin position="21"/>
        <end position="41"/>
    </location>
</feature>
<feature type="transmembrane region" description="Helical" evidence="1">
    <location>
        <begin position="105"/>
        <end position="134"/>
    </location>
</feature>
<keyword evidence="1" id="KW-0812">Transmembrane</keyword>
<keyword evidence="3" id="KW-1185">Reference proteome</keyword>
<dbReference type="PANTHER" id="PTHR35394">
    <property type="entry name" value="DUF3176 DOMAIN-CONTAINING PROTEIN"/>
    <property type="match status" value="1"/>
</dbReference>
<name>A0ABR0KH73_9EURO</name>
<gene>
    <name evidence="2" type="ORF">LTR24_003364</name>
</gene>
<dbReference type="PANTHER" id="PTHR35394:SF5">
    <property type="entry name" value="DUF3176 DOMAIN-CONTAINING PROTEIN"/>
    <property type="match status" value="1"/>
</dbReference>
<keyword evidence="1" id="KW-1133">Transmembrane helix</keyword>
<protein>
    <submittedName>
        <fullName evidence="2">Uncharacterized protein</fullName>
    </submittedName>
</protein>
<comment type="caution">
    <text evidence="2">The sequence shown here is derived from an EMBL/GenBank/DDBJ whole genome shotgun (WGS) entry which is preliminary data.</text>
</comment>
<dbReference type="Pfam" id="PF11374">
    <property type="entry name" value="DUF3176"/>
    <property type="match status" value="1"/>
</dbReference>